<reference evidence="2" key="1">
    <citation type="submission" date="2022-06" db="EMBL/GenBank/DDBJ databases">
        <title>Aeoliella straminimaris, a novel planctomycete from sediments.</title>
        <authorList>
            <person name="Vitorino I.R."/>
            <person name="Lage O.M."/>
        </authorList>
    </citation>
    <scope>NUCLEOTIDE SEQUENCE</scope>
    <source>
        <strain evidence="2">ICT_H6.2</strain>
    </source>
</reference>
<protein>
    <submittedName>
        <fullName evidence="2">Uncharacterized protein</fullName>
    </submittedName>
</protein>
<dbReference type="EMBL" id="JAMXLR010000065">
    <property type="protein sequence ID" value="MCO6046102.1"/>
    <property type="molecule type" value="Genomic_DNA"/>
</dbReference>
<evidence type="ECO:0000313" key="3">
    <source>
        <dbReference type="Proteomes" id="UP001155241"/>
    </source>
</evidence>
<organism evidence="2 3">
    <name type="scientific">Aeoliella straminimaris</name>
    <dbReference type="NCBI Taxonomy" id="2954799"/>
    <lineage>
        <taxon>Bacteria</taxon>
        <taxon>Pseudomonadati</taxon>
        <taxon>Planctomycetota</taxon>
        <taxon>Planctomycetia</taxon>
        <taxon>Pirellulales</taxon>
        <taxon>Lacipirellulaceae</taxon>
        <taxon>Aeoliella</taxon>
    </lineage>
</organism>
<evidence type="ECO:0000313" key="2">
    <source>
        <dbReference type="EMBL" id="MCO6046102.1"/>
    </source>
</evidence>
<dbReference type="Proteomes" id="UP001155241">
    <property type="component" value="Unassembled WGS sequence"/>
</dbReference>
<feature type="transmembrane region" description="Helical" evidence="1">
    <location>
        <begin position="118"/>
        <end position="137"/>
    </location>
</feature>
<comment type="caution">
    <text evidence="2">The sequence shown here is derived from an EMBL/GenBank/DDBJ whole genome shotgun (WGS) entry which is preliminary data.</text>
</comment>
<keyword evidence="3" id="KW-1185">Reference proteome</keyword>
<keyword evidence="1" id="KW-0472">Membrane</keyword>
<feature type="transmembrane region" description="Helical" evidence="1">
    <location>
        <begin position="79"/>
        <end position="98"/>
    </location>
</feature>
<gene>
    <name evidence="2" type="ORF">NG895_19555</name>
</gene>
<accession>A0A9X2FDK5</accession>
<keyword evidence="1" id="KW-0812">Transmembrane</keyword>
<feature type="transmembrane region" description="Helical" evidence="1">
    <location>
        <begin position="42"/>
        <end position="67"/>
    </location>
</feature>
<keyword evidence="1" id="KW-1133">Transmembrane helix</keyword>
<sequence>MPDKGAISGGVMPRTVVGITAYYLSFMWWCNNFLPTTNMGPLAIFGVHVGLIAPVTIGAIAVLVVASRFHYHYWVTRRGTAFCIGLLLALLCGTVFPFGPDARSNDSMLTTILRTHGVTGLPPLAAFTTFDLFGHFYRVKAKK</sequence>
<evidence type="ECO:0000256" key="1">
    <source>
        <dbReference type="SAM" id="Phobius"/>
    </source>
</evidence>
<proteinExistence type="predicted"/>
<dbReference type="AlphaFoldDB" id="A0A9X2FDK5"/>
<name>A0A9X2FDK5_9BACT</name>
<feature type="transmembrane region" description="Helical" evidence="1">
    <location>
        <begin position="12"/>
        <end position="30"/>
    </location>
</feature>